<feature type="domain" description="HAMP" evidence="13">
    <location>
        <begin position="313"/>
        <end position="365"/>
    </location>
</feature>
<dbReference type="InterPro" id="IPR010559">
    <property type="entry name" value="Sig_transdc_His_kin_internal"/>
</dbReference>
<evidence type="ECO:0000259" key="13">
    <source>
        <dbReference type="PROSITE" id="PS50885"/>
    </source>
</evidence>
<dbReference type="Gene3D" id="6.10.340.10">
    <property type="match status" value="1"/>
</dbReference>
<name>A0A1H3SXQ4_9BACI</name>
<dbReference type="InterPro" id="IPR036890">
    <property type="entry name" value="HATPase_C_sf"/>
</dbReference>
<evidence type="ECO:0000256" key="3">
    <source>
        <dbReference type="ARBA" id="ARBA00022553"/>
    </source>
</evidence>
<protein>
    <submittedName>
        <fullName evidence="14">Two-component system, sensor histidine kinase YesM</fullName>
    </submittedName>
</protein>
<sequence>MLLLTDRPLTEKLLVTFTLVVVIPLITVGTISYFHASRVLEQEAREYNWQIIDQVKMYVEDYLRDYEITTLKIVNHPDTLAFLKIDSIEEMNESGMIPLLTNVLRNEAFSQSDIAKITLVLEEIATMDSAGEIDAATELMNEQWYQEVSGVGSPKIISRVIRWQDRDVPVISVVKRIANPFSLQPFGMLVIDLNYQRLNDVARKITPGITGYLFIVDQHGNYVYHPDKEKIGTAYRQEYWERMNGGASGSFVGSGNNADLITFSDSERTGWTYATAIPYSEVTQGMEYIKQMILKTVILSLVFVVIIGGSFSSGVLTPIKRLQQYMKRVEKADFSQRLPVESADEIGQLSAGFNKMMEQLSSLVREVYVAKIREGELRLRQKEMEIKTLQSQMNPHFLYNALETVRGMAFAKEEEDIAAISSSMAKLLRYNLREQQTVVTVEQEIAMCKLYLRIQKYRFDEKLEYQFQIPEWGRRQKITRFSLQPLIENAIVHGVEPIAGSTVIDVSAEKESADAFILWIKDTGAGMSSETRKRLQADIRQKDVSDGGSHIGMVNVHRRNQLVFGQQYGLLLKRADGNGTIVGIRLPYEAGKEAE</sequence>
<dbReference type="PANTHER" id="PTHR34220:SF11">
    <property type="entry name" value="SENSOR PROTEIN KINASE HPTS"/>
    <property type="match status" value="1"/>
</dbReference>
<keyword evidence="6" id="KW-0547">Nucleotide-binding</keyword>
<dbReference type="InterPro" id="IPR033479">
    <property type="entry name" value="dCache_1"/>
</dbReference>
<keyword evidence="4" id="KW-0808">Transferase</keyword>
<dbReference type="PANTHER" id="PTHR34220">
    <property type="entry name" value="SENSOR HISTIDINE KINASE YPDA"/>
    <property type="match status" value="1"/>
</dbReference>
<feature type="transmembrane region" description="Helical" evidence="12">
    <location>
        <begin position="13"/>
        <end position="36"/>
    </location>
</feature>
<evidence type="ECO:0000256" key="7">
    <source>
        <dbReference type="ARBA" id="ARBA00022777"/>
    </source>
</evidence>
<keyword evidence="11 12" id="KW-0472">Membrane</keyword>
<feature type="transmembrane region" description="Helical" evidence="12">
    <location>
        <begin position="296"/>
        <end position="316"/>
    </location>
</feature>
<dbReference type="GO" id="GO:0000155">
    <property type="term" value="F:phosphorelay sensor kinase activity"/>
    <property type="evidence" value="ECO:0007669"/>
    <property type="project" value="InterPro"/>
</dbReference>
<comment type="subcellular location">
    <subcellularLocation>
        <location evidence="1">Cell membrane</location>
        <topology evidence="1">Multi-pass membrane protein</topology>
    </subcellularLocation>
</comment>
<dbReference type="GO" id="GO:0005524">
    <property type="term" value="F:ATP binding"/>
    <property type="evidence" value="ECO:0007669"/>
    <property type="project" value="UniProtKB-KW"/>
</dbReference>
<dbReference type="Proteomes" id="UP000198935">
    <property type="component" value="Unassembled WGS sequence"/>
</dbReference>
<gene>
    <name evidence="14" type="ORF">SAMN05421736_112105</name>
</gene>
<evidence type="ECO:0000256" key="2">
    <source>
        <dbReference type="ARBA" id="ARBA00022475"/>
    </source>
</evidence>
<keyword evidence="10" id="KW-0902">Two-component regulatory system</keyword>
<keyword evidence="2" id="KW-1003">Cell membrane</keyword>
<evidence type="ECO:0000256" key="10">
    <source>
        <dbReference type="ARBA" id="ARBA00023012"/>
    </source>
</evidence>
<dbReference type="PROSITE" id="PS50885">
    <property type="entry name" value="HAMP"/>
    <property type="match status" value="1"/>
</dbReference>
<keyword evidence="15" id="KW-1185">Reference proteome</keyword>
<keyword evidence="5 12" id="KW-0812">Transmembrane</keyword>
<keyword evidence="3" id="KW-0597">Phosphoprotein</keyword>
<keyword evidence="9 12" id="KW-1133">Transmembrane helix</keyword>
<evidence type="ECO:0000256" key="1">
    <source>
        <dbReference type="ARBA" id="ARBA00004651"/>
    </source>
</evidence>
<dbReference type="CDD" id="cd12912">
    <property type="entry name" value="PDC2_MCP_like"/>
    <property type="match status" value="1"/>
</dbReference>
<dbReference type="InterPro" id="IPR003660">
    <property type="entry name" value="HAMP_dom"/>
</dbReference>
<keyword evidence="8" id="KW-0067">ATP-binding</keyword>
<reference evidence="15" key="1">
    <citation type="submission" date="2016-10" db="EMBL/GenBank/DDBJ databases">
        <authorList>
            <person name="Varghese N."/>
            <person name="Submissions S."/>
        </authorList>
    </citation>
    <scope>NUCLEOTIDE SEQUENCE [LARGE SCALE GENOMIC DNA]</scope>
    <source>
        <strain evidence="15">SP</strain>
    </source>
</reference>
<dbReference type="AlphaFoldDB" id="A0A1H3SXQ4"/>
<dbReference type="CDD" id="cd06225">
    <property type="entry name" value="HAMP"/>
    <property type="match status" value="1"/>
</dbReference>
<evidence type="ECO:0000256" key="6">
    <source>
        <dbReference type="ARBA" id="ARBA00022741"/>
    </source>
</evidence>
<dbReference type="Pfam" id="PF02743">
    <property type="entry name" value="dCache_1"/>
    <property type="match status" value="1"/>
</dbReference>
<evidence type="ECO:0000256" key="8">
    <source>
        <dbReference type="ARBA" id="ARBA00022840"/>
    </source>
</evidence>
<keyword evidence="7 14" id="KW-0418">Kinase</keyword>
<dbReference type="SUPFAM" id="SSF158472">
    <property type="entry name" value="HAMP domain-like"/>
    <property type="match status" value="1"/>
</dbReference>
<organism evidence="14 15">
    <name type="scientific">Evansella caseinilytica</name>
    <dbReference type="NCBI Taxonomy" id="1503961"/>
    <lineage>
        <taxon>Bacteria</taxon>
        <taxon>Bacillati</taxon>
        <taxon>Bacillota</taxon>
        <taxon>Bacilli</taxon>
        <taxon>Bacillales</taxon>
        <taxon>Bacillaceae</taxon>
        <taxon>Evansella</taxon>
    </lineage>
</organism>
<dbReference type="Pfam" id="PF06580">
    <property type="entry name" value="His_kinase"/>
    <property type="match status" value="1"/>
</dbReference>
<dbReference type="Pfam" id="PF00672">
    <property type="entry name" value="HAMP"/>
    <property type="match status" value="1"/>
</dbReference>
<dbReference type="OrthoDB" id="9776552at2"/>
<evidence type="ECO:0000256" key="9">
    <source>
        <dbReference type="ARBA" id="ARBA00022989"/>
    </source>
</evidence>
<evidence type="ECO:0000313" key="14">
    <source>
        <dbReference type="EMBL" id="SDZ42560.1"/>
    </source>
</evidence>
<dbReference type="Pfam" id="PF02518">
    <property type="entry name" value="HATPase_c"/>
    <property type="match status" value="1"/>
</dbReference>
<dbReference type="SMART" id="SM00304">
    <property type="entry name" value="HAMP"/>
    <property type="match status" value="1"/>
</dbReference>
<dbReference type="Gene3D" id="3.30.450.20">
    <property type="entry name" value="PAS domain"/>
    <property type="match status" value="1"/>
</dbReference>
<dbReference type="InterPro" id="IPR050640">
    <property type="entry name" value="Bact_2-comp_sensor_kinase"/>
</dbReference>
<dbReference type="SUPFAM" id="SSF55874">
    <property type="entry name" value="ATPase domain of HSP90 chaperone/DNA topoisomerase II/histidine kinase"/>
    <property type="match status" value="1"/>
</dbReference>
<evidence type="ECO:0000256" key="4">
    <source>
        <dbReference type="ARBA" id="ARBA00022679"/>
    </source>
</evidence>
<dbReference type="EMBL" id="FNPI01000012">
    <property type="protein sequence ID" value="SDZ42560.1"/>
    <property type="molecule type" value="Genomic_DNA"/>
</dbReference>
<dbReference type="InterPro" id="IPR003594">
    <property type="entry name" value="HATPase_dom"/>
</dbReference>
<proteinExistence type="predicted"/>
<dbReference type="Gene3D" id="3.30.565.10">
    <property type="entry name" value="Histidine kinase-like ATPase, C-terminal domain"/>
    <property type="match status" value="1"/>
</dbReference>
<evidence type="ECO:0000256" key="5">
    <source>
        <dbReference type="ARBA" id="ARBA00022692"/>
    </source>
</evidence>
<evidence type="ECO:0000256" key="11">
    <source>
        <dbReference type="ARBA" id="ARBA00023136"/>
    </source>
</evidence>
<evidence type="ECO:0000313" key="15">
    <source>
        <dbReference type="Proteomes" id="UP000198935"/>
    </source>
</evidence>
<dbReference type="STRING" id="1503961.SAMN05421736_112105"/>
<dbReference type="GO" id="GO:0005886">
    <property type="term" value="C:plasma membrane"/>
    <property type="evidence" value="ECO:0007669"/>
    <property type="project" value="UniProtKB-SubCell"/>
</dbReference>
<evidence type="ECO:0000256" key="12">
    <source>
        <dbReference type="SAM" id="Phobius"/>
    </source>
</evidence>
<accession>A0A1H3SXQ4</accession>